<proteinExistence type="predicted"/>
<dbReference type="AlphaFoldDB" id="A0A0F3KDE2"/>
<evidence type="ECO:0000313" key="3">
    <source>
        <dbReference type="Proteomes" id="UP000033651"/>
    </source>
</evidence>
<comment type="caution">
    <text evidence="2">The sequence shown here is derived from an EMBL/GenBank/DDBJ whole genome shotgun (WGS) entry which is preliminary data.</text>
</comment>
<protein>
    <recommendedName>
        <fullName evidence="1">Serine aminopeptidase S33 domain-containing protein</fullName>
    </recommendedName>
</protein>
<dbReference type="InterPro" id="IPR029058">
    <property type="entry name" value="AB_hydrolase_fold"/>
</dbReference>
<keyword evidence="3" id="KW-1185">Reference proteome</keyword>
<dbReference type="Proteomes" id="UP000033651">
    <property type="component" value="Unassembled WGS sequence"/>
</dbReference>
<accession>A0A0F3KDE2</accession>
<gene>
    <name evidence="2" type="ORF">VI08_16965</name>
</gene>
<feature type="domain" description="Serine aminopeptidase S33" evidence="1">
    <location>
        <begin position="84"/>
        <end position="161"/>
    </location>
</feature>
<evidence type="ECO:0000313" key="2">
    <source>
        <dbReference type="EMBL" id="KJV28119.1"/>
    </source>
</evidence>
<organism evidence="2 3">
    <name type="scientific">Luteibacter yeojuensis</name>
    <dbReference type="NCBI Taxonomy" id="345309"/>
    <lineage>
        <taxon>Bacteria</taxon>
        <taxon>Pseudomonadati</taxon>
        <taxon>Pseudomonadota</taxon>
        <taxon>Gammaproteobacteria</taxon>
        <taxon>Lysobacterales</taxon>
        <taxon>Rhodanobacteraceae</taxon>
        <taxon>Luteibacter</taxon>
    </lineage>
</organism>
<dbReference type="Pfam" id="PF12146">
    <property type="entry name" value="Hydrolase_4"/>
    <property type="match status" value="1"/>
</dbReference>
<dbReference type="InterPro" id="IPR022742">
    <property type="entry name" value="Hydrolase_4"/>
</dbReference>
<dbReference type="SUPFAM" id="SSF53474">
    <property type="entry name" value="alpha/beta-Hydrolases"/>
    <property type="match status" value="1"/>
</dbReference>
<evidence type="ECO:0000259" key="1">
    <source>
        <dbReference type="Pfam" id="PF12146"/>
    </source>
</evidence>
<dbReference type="EMBL" id="JZRB01000045">
    <property type="protein sequence ID" value="KJV28119.1"/>
    <property type="molecule type" value="Genomic_DNA"/>
</dbReference>
<reference evidence="2 3" key="1">
    <citation type="submission" date="2015-03" db="EMBL/GenBank/DDBJ databases">
        <title>Draft genome sequence of Luteibacter yeojuensis strain SU11.</title>
        <authorList>
            <person name="Sulaiman J."/>
            <person name="Priya K."/>
            <person name="Chan K.-G."/>
        </authorList>
    </citation>
    <scope>NUCLEOTIDE SEQUENCE [LARGE SCALE GENOMIC DNA]</scope>
    <source>
        <strain evidence="2 3">SU11</strain>
    </source>
</reference>
<dbReference type="Gene3D" id="3.40.50.1820">
    <property type="entry name" value="alpha/beta hydrolase"/>
    <property type="match status" value="1"/>
</dbReference>
<sequence>MTWLGAALLLAGCYPLRDTTRPPATKVLPAPTAATRLVIVLPGIRDNLDSLEASGIGGAIQGAWRDADVELVELTMGFYKDGKAVPDVHALVEAARGKGYRQVWLAGASLGGMGALLYDTAHPGVVDGLVLFSPYLGDDTTLDAIRRAGGVAAWQAPAAAVPGPANWQAQMWRRVQAWAAQPGGDPRAWLAYGAGDKFAPNMPLLLPAIPPGHVVTGPGEHAWTTWTPLAKQVFTRAK</sequence>
<dbReference type="PATRIC" id="fig|345309.4.peg.3173"/>
<name>A0A0F3KDE2_9GAMM</name>